<keyword evidence="3" id="KW-1185">Reference proteome</keyword>
<proteinExistence type="predicted"/>
<reference evidence="2 3" key="1">
    <citation type="submission" date="2019-05" db="EMBL/GenBank/DDBJ databases">
        <title>Psychrobacillus vulpis sp. nov., a new species isolated from feces of a red fox that inhabits in The Tablas de Daimiel Natural Park, Albacete, Spain.</title>
        <authorList>
            <person name="Rodriguez M."/>
            <person name="Reina J.C."/>
            <person name="Bejar V."/>
            <person name="Llamas I."/>
        </authorList>
    </citation>
    <scope>NUCLEOTIDE SEQUENCE [LARGE SCALE GENOMIC DNA]</scope>
    <source>
        <strain evidence="2 3">NHI-2</strain>
    </source>
</reference>
<dbReference type="GO" id="GO:0015628">
    <property type="term" value="P:protein secretion by the type II secretion system"/>
    <property type="evidence" value="ECO:0007669"/>
    <property type="project" value="TreeGrafter"/>
</dbReference>
<dbReference type="Gene3D" id="1.10.150.310">
    <property type="entry name" value="Tex RuvX-like domain-like"/>
    <property type="match status" value="1"/>
</dbReference>
<dbReference type="PANTHER" id="PTHR21180:SF32">
    <property type="entry name" value="ENDONUCLEASE_EXONUCLEASE_PHOSPHATASE FAMILY DOMAIN-CONTAINING PROTEIN 1"/>
    <property type="match status" value="1"/>
</dbReference>
<dbReference type="Gene3D" id="3.10.560.10">
    <property type="entry name" value="Outer membrane lipoprotein wza domain like"/>
    <property type="match status" value="1"/>
</dbReference>
<protein>
    <submittedName>
        <fullName evidence="2">Competence protein ComEA</fullName>
    </submittedName>
</protein>
<dbReference type="Proteomes" id="UP000318937">
    <property type="component" value="Unassembled WGS sequence"/>
</dbReference>
<sequence>MIFLVRLLVQKYKKKLLLPTTVITIVLFFVIQSQFKSAPPTADDVQPIPFEDSFIEQQEETTEYVEDIAIFIEVKGAVNNPGVYELAEGDRVLNAIELAGGYLATANSKNINHAQRVIDEMVIYVPLEGEEIEEIAATKVENSNLVNINKADAMMLTTLPGIGLAKAEAILAYREGTGHFKEKQDLMNVTGIGQKTFEKLEPLITVK</sequence>
<dbReference type="InterPro" id="IPR004509">
    <property type="entry name" value="Competence_ComEA_HhH"/>
</dbReference>
<dbReference type="NCBIfam" id="TIGR00426">
    <property type="entry name" value="competence protein ComEA helix-hairpin-helix repeat region"/>
    <property type="match status" value="1"/>
</dbReference>
<comment type="caution">
    <text evidence="2">The sequence shown here is derived from an EMBL/GenBank/DDBJ whole genome shotgun (WGS) entry which is preliminary data.</text>
</comment>
<evidence type="ECO:0000259" key="1">
    <source>
        <dbReference type="Pfam" id="PF10531"/>
    </source>
</evidence>
<dbReference type="SUPFAM" id="SSF47781">
    <property type="entry name" value="RuvA domain 2-like"/>
    <property type="match status" value="1"/>
</dbReference>
<dbReference type="Pfam" id="PF12836">
    <property type="entry name" value="HHH_3"/>
    <property type="match status" value="1"/>
</dbReference>
<dbReference type="InterPro" id="IPR019554">
    <property type="entry name" value="Soluble_ligand-bd"/>
</dbReference>
<organism evidence="2 3">
    <name type="scientific">Psychrobacillus soli</name>
    <dbReference type="NCBI Taxonomy" id="1543965"/>
    <lineage>
        <taxon>Bacteria</taxon>
        <taxon>Bacillati</taxon>
        <taxon>Bacillota</taxon>
        <taxon>Bacilli</taxon>
        <taxon>Bacillales</taxon>
        <taxon>Bacillaceae</taxon>
        <taxon>Psychrobacillus</taxon>
    </lineage>
</organism>
<dbReference type="InterPro" id="IPR010994">
    <property type="entry name" value="RuvA_2-like"/>
</dbReference>
<dbReference type="OrthoDB" id="9790239at2"/>
<dbReference type="GO" id="GO:0015627">
    <property type="term" value="C:type II protein secretion system complex"/>
    <property type="evidence" value="ECO:0007669"/>
    <property type="project" value="TreeGrafter"/>
</dbReference>
<evidence type="ECO:0000313" key="2">
    <source>
        <dbReference type="EMBL" id="TQR10595.1"/>
    </source>
</evidence>
<dbReference type="EMBL" id="VDGG01000034">
    <property type="protein sequence ID" value="TQR10595.1"/>
    <property type="molecule type" value="Genomic_DNA"/>
</dbReference>
<gene>
    <name evidence="2" type="ORF">FG383_14835</name>
</gene>
<dbReference type="InterPro" id="IPR051675">
    <property type="entry name" value="Endo/Exo/Phosphatase_dom_1"/>
</dbReference>
<dbReference type="RefSeq" id="WP_142608173.1">
    <property type="nucleotide sequence ID" value="NZ_VDGG01000034.1"/>
</dbReference>
<dbReference type="Pfam" id="PF10531">
    <property type="entry name" value="SLBB"/>
    <property type="match status" value="1"/>
</dbReference>
<feature type="domain" description="Soluble ligand binding" evidence="1">
    <location>
        <begin position="72"/>
        <end position="125"/>
    </location>
</feature>
<accession>A0A544SZH6</accession>
<evidence type="ECO:0000313" key="3">
    <source>
        <dbReference type="Proteomes" id="UP000318937"/>
    </source>
</evidence>
<dbReference type="AlphaFoldDB" id="A0A544SZH6"/>
<dbReference type="PANTHER" id="PTHR21180">
    <property type="entry name" value="ENDONUCLEASE/EXONUCLEASE/PHOSPHATASE FAMILY DOMAIN-CONTAINING PROTEIN 1"/>
    <property type="match status" value="1"/>
</dbReference>
<name>A0A544SZH6_9BACI</name>